<dbReference type="InterPro" id="IPR052560">
    <property type="entry name" value="RdDP_mobile_element"/>
</dbReference>
<dbReference type="PANTHER" id="PTHR36688">
    <property type="entry name" value="ENDO/EXONUCLEASE/PHOSPHATASE DOMAIN-CONTAINING PROTEIN"/>
    <property type="match status" value="1"/>
</dbReference>
<organism evidence="3">
    <name type="scientific">Rodentolepis nana</name>
    <name type="common">Dwarf tapeworm</name>
    <name type="synonym">Hymenolepis nana</name>
    <dbReference type="NCBI Taxonomy" id="102285"/>
    <lineage>
        <taxon>Eukaryota</taxon>
        <taxon>Metazoa</taxon>
        <taxon>Spiralia</taxon>
        <taxon>Lophotrochozoa</taxon>
        <taxon>Platyhelminthes</taxon>
        <taxon>Cestoda</taxon>
        <taxon>Eucestoda</taxon>
        <taxon>Cyclophyllidea</taxon>
        <taxon>Hymenolepididae</taxon>
        <taxon>Rodentolepis</taxon>
    </lineage>
</organism>
<dbReference type="AlphaFoldDB" id="A0A0R3TBP9"/>
<protein>
    <submittedName>
        <fullName evidence="3">Endo/exonuclease/phosphatase domain-containing protein</fullName>
    </submittedName>
</protein>
<evidence type="ECO:0000313" key="1">
    <source>
        <dbReference type="EMBL" id="VDO00347.1"/>
    </source>
</evidence>
<dbReference type="Proteomes" id="UP000278807">
    <property type="component" value="Unassembled WGS sequence"/>
</dbReference>
<reference evidence="1 2" key="2">
    <citation type="submission" date="2018-11" db="EMBL/GenBank/DDBJ databases">
        <authorList>
            <consortium name="Pathogen Informatics"/>
        </authorList>
    </citation>
    <scope>NUCLEOTIDE SEQUENCE [LARGE SCALE GENOMIC DNA]</scope>
</reference>
<dbReference type="WBParaSite" id="HNAJ_0000448801-mRNA-1">
    <property type="protein sequence ID" value="HNAJ_0000448801-mRNA-1"/>
    <property type="gene ID" value="HNAJ_0000448801"/>
</dbReference>
<proteinExistence type="predicted"/>
<dbReference type="EMBL" id="UZAE01003189">
    <property type="protein sequence ID" value="VDO00347.1"/>
    <property type="molecule type" value="Genomic_DNA"/>
</dbReference>
<dbReference type="PANTHER" id="PTHR36688:SF2">
    <property type="entry name" value="ENDONUCLEASE_EXONUCLEASE_PHOSPHATASE DOMAIN-CONTAINING PROTEIN"/>
    <property type="match status" value="1"/>
</dbReference>
<gene>
    <name evidence="1" type="ORF">HNAJ_LOCUS4487</name>
</gene>
<reference evidence="3" key="1">
    <citation type="submission" date="2017-02" db="UniProtKB">
        <authorList>
            <consortium name="WormBaseParasite"/>
        </authorList>
    </citation>
    <scope>IDENTIFICATION</scope>
</reference>
<name>A0A0R3TBP9_RODNA</name>
<dbReference type="InterPro" id="IPR036691">
    <property type="entry name" value="Endo/exonu/phosph_ase_sf"/>
</dbReference>
<keyword evidence="2" id="KW-1185">Reference proteome</keyword>
<dbReference type="Gene3D" id="3.60.10.10">
    <property type="entry name" value="Endonuclease/exonuclease/phosphatase"/>
    <property type="match status" value="1"/>
</dbReference>
<sequence>MGLQDTNIAGITRRGYKDRNVAGKEIEDMLNNNPLELIYSNEDPATYLHYNGTRTTPDLLLASSDISEQTRRKIIDDPGSGHKPVIASITIGSKSMSRKVPTKLSCNFKKADWSRFTNLLDNELHTSPLNFNQHPDKLCTDITNIMIRCAKKTIPGGKTKDYRVFWSKHLDELKRKRDALRNTADQTGRMEDIHAWRRQDALRKTADQTGRTRTNLETTISCPKASHLRSKTDVLRQVHLKYQLNRTSFNKFISNISYYGLPSTTSSQISTMKLTSTSSSRISTIKIPSTGSFQITTIKVIANTLLNS</sequence>
<dbReference type="OrthoDB" id="6152674at2759"/>
<evidence type="ECO:0000313" key="3">
    <source>
        <dbReference type="WBParaSite" id="HNAJ_0000448801-mRNA-1"/>
    </source>
</evidence>
<accession>A0A0R3TBP9</accession>
<evidence type="ECO:0000313" key="2">
    <source>
        <dbReference type="Proteomes" id="UP000278807"/>
    </source>
</evidence>